<feature type="compositionally biased region" description="Basic and acidic residues" evidence="12">
    <location>
        <begin position="380"/>
        <end position="393"/>
    </location>
</feature>
<comment type="catalytic activity">
    <reaction evidence="11">
        <text>L-seryl-[protein] + ATP = O-phospho-L-seryl-[protein] + ADP + H(+)</text>
        <dbReference type="Rhea" id="RHEA:17989"/>
        <dbReference type="Rhea" id="RHEA-COMP:9863"/>
        <dbReference type="Rhea" id="RHEA-COMP:11604"/>
        <dbReference type="ChEBI" id="CHEBI:15378"/>
        <dbReference type="ChEBI" id="CHEBI:29999"/>
        <dbReference type="ChEBI" id="CHEBI:30616"/>
        <dbReference type="ChEBI" id="CHEBI:83421"/>
        <dbReference type="ChEBI" id="CHEBI:456216"/>
        <dbReference type="EC" id="2.7.11.1"/>
    </reaction>
</comment>
<dbReference type="Pfam" id="PF01163">
    <property type="entry name" value="RIO1"/>
    <property type="match status" value="1"/>
</dbReference>
<feature type="region of interest" description="Disordered" evidence="12">
    <location>
        <begin position="240"/>
        <end position="425"/>
    </location>
</feature>
<evidence type="ECO:0000256" key="12">
    <source>
        <dbReference type="SAM" id="MobiDB-lite"/>
    </source>
</evidence>
<keyword evidence="6" id="KW-0547">Nucleotide-binding</keyword>
<dbReference type="AlphaFoldDB" id="A0A1L9BGB7"/>
<dbReference type="GO" id="GO:0046872">
    <property type="term" value="F:metal ion binding"/>
    <property type="evidence" value="ECO:0007669"/>
    <property type="project" value="UniProtKB-KW"/>
</dbReference>
<evidence type="ECO:0000256" key="9">
    <source>
        <dbReference type="ARBA" id="ARBA00022842"/>
    </source>
</evidence>
<keyword evidence="4" id="KW-0808">Transferase</keyword>
<dbReference type="EC" id="2.7.11.1" evidence="2"/>
<keyword evidence="3" id="KW-0723">Serine/threonine-protein kinase</keyword>
<accession>A0A1L9BGB7</accession>
<dbReference type="InterPro" id="IPR000687">
    <property type="entry name" value="RIO_kinase"/>
</dbReference>
<keyword evidence="15" id="KW-1185">Reference proteome</keyword>
<evidence type="ECO:0000256" key="1">
    <source>
        <dbReference type="ARBA" id="ARBA00009196"/>
    </source>
</evidence>
<evidence type="ECO:0000256" key="11">
    <source>
        <dbReference type="ARBA" id="ARBA00048679"/>
    </source>
</evidence>
<keyword evidence="8" id="KW-0067">ATP-binding</keyword>
<comment type="catalytic activity">
    <reaction evidence="10">
        <text>L-threonyl-[protein] + ATP = O-phospho-L-threonyl-[protein] + ADP + H(+)</text>
        <dbReference type="Rhea" id="RHEA:46608"/>
        <dbReference type="Rhea" id="RHEA-COMP:11060"/>
        <dbReference type="Rhea" id="RHEA-COMP:11605"/>
        <dbReference type="ChEBI" id="CHEBI:15378"/>
        <dbReference type="ChEBI" id="CHEBI:30013"/>
        <dbReference type="ChEBI" id="CHEBI:30616"/>
        <dbReference type="ChEBI" id="CHEBI:61977"/>
        <dbReference type="ChEBI" id="CHEBI:456216"/>
        <dbReference type="EC" id="2.7.11.1"/>
    </reaction>
</comment>
<feature type="compositionally biased region" description="Basic and acidic residues" evidence="12">
    <location>
        <begin position="264"/>
        <end position="292"/>
    </location>
</feature>
<evidence type="ECO:0000256" key="8">
    <source>
        <dbReference type="ARBA" id="ARBA00022840"/>
    </source>
</evidence>
<dbReference type="EMBL" id="MPIN01000002">
    <property type="protein sequence ID" value="OJH41300.1"/>
    <property type="molecule type" value="Genomic_DNA"/>
</dbReference>
<dbReference type="Proteomes" id="UP000182229">
    <property type="component" value="Unassembled WGS sequence"/>
</dbReference>
<dbReference type="OrthoDB" id="9795258at2"/>
<dbReference type="InterPro" id="IPR011009">
    <property type="entry name" value="Kinase-like_dom_sf"/>
</dbReference>
<feature type="compositionally biased region" description="Low complexity" evidence="12">
    <location>
        <begin position="293"/>
        <end position="312"/>
    </location>
</feature>
<reference evidence="14 15" key="2">
    <citation type="submission" date="2016-12" db="EMBL/GenBank/DDBJ databases">
        <title>Draft Genome Sequence of Cystobacter ferrugineus Strain Cbfe23.</title>
        <authorList>
            <person name="Akbar S."/>
            <person name="Dowd S.E."/>
            <person name="Stevens D.C."/>
        </authorList>
    </citation>
    <scope>NUCLEOTIDE SEQUENCE [LARGE SCALE GENOMIC DNA]</scope>
    <source>
        <strain evidence="14 15">Cbfe23</strain>
    </source>
</reference>
<evidence type="ECO:0000256" key="7">
    <source>
        <dbReference type="ARBA" id="ARBA00022777"/>
    </source>
</evidence>
<evidence type="ECO:0000256" key="5">
    <source>
        <dbReference type="ARBA" id="ARBA00022723"/>
    </source>
</evidence>
<name>A0A1L9BGB7_9BACT</name>
<dbReference type="PANTHER" id="PTHR45723">
    <property type="entry name" value="SERINE/THREONINE-PROTEIN KINASE RIO1"/>
    <property type="match status" value="1"/>
</dbReference>
<dbReference type="STRING" id="83449.BON30_10530"/>
<organism evidence="14 15">
    <name type="scientific">Cystobacter ferrugineus</name>
    <dbReference type="NCBI Taxonomy" id="83449"/>
    <lineage>
        <taxon>Bacteria</taxon>
        <taxon>Pseudomonadati</taxon>
        <taxon>Myxococcota</taxon>
        <taxon>Myxococcia</taxon>
        <taxon>Myxococcales</taxon>
        <taxon>Cystobacterineae</taxon>
        <taxon>Archangiaceae</taxon>
        <taxon>Cystobacter</taxon>
    </lineage>
</organism>
<comment type="caution">
    <text evidence="14">The sequence shown here is derived from an EMBL/GenBank/DDBJ whole genome shotgun (WGS) entry which is preliminary data.</text>
</comment>
<dbReference type="SMART" id="SM00090">
    <property type="entry name" value="RIO"/>
    <property type="match status" value="1"/>
</dbReference>
<evidence type="ECO:0000313" key="14">
    <source>
        <dbReference type="EMBL" id="OJH41300.1"/>
    </source>
</evidence>
<feature type="compositionally biased region" description="Basic and acidic residues" evidence="12">
    <location>
        <begin position="313"/>
        <end position="322"/>
    </location>
</feature>
<evidence type="ECO:0000256" key="2">
    <source>
        <dbReference type="ARBA" id="ARBA00012513"/>
    </source>
</evidence>
<feature type="compositionally biased region" description="Low complexity" evidence="12">
    <location>
        <begin position="355"/>
        <end position="371"/>
    </location>
</feature>
<evidence type="ECO:0000259" key="13">
    <source>
        <dbReference type="SMART" id="SM00090"/>
    </source>
</evidence>
<keyword evidence="5" id="KW-0479">Metal-binding</keyword>
<feature type="domain" description="RIO kinase" evidence="13">
    <location>
        <begin position="3"/>
        <end position="235"/>
    </location>
</feature>
<dbReference type="InterPro" id="IPR018934">
    <property type="entry name" value="RIO_dom"/>
</dbReference>
<evidence type="ECO:0000256" key="4">
    <source>
        <dbReference type="ARBA" id="ARBA00022679"/>
    </source>
</evidence>
<dbReference type="SUPFAM" id="SSF56112">
    <property type="entry name" value="Protein kinase-like (PK-like)"/>
    <property type="match status" value="1"/>
</dbReference>
<dbReference type="Gene3D" id="3.30.200.20">
    <property type="entry name" value="Phosphorylase Kinase, domain 1"/>
    <property type="match status" value="1"/>
</dbReference>
<keyword evidence="7" id="KW-0418">Kinase</keyword>
<gene>
    <name evidence="14" type="ORF">BON30_10530</name>
</gene>
<evidence type="ECO:0000256" key="10">
    <source>
        <dbReference type="ARBA" id="ARBA00047899"/>
    </source>
</evidence>
<keyword evidence="9" id="KW-0460">Magnesium</keyword>
<evidence type="ECO:0000313" key="15">
    <source>
        <dbReference type="Proteomes" id="UP000182229"/>
    </source>
</evidence>
<proteinExistence type="inferred from homology"/>
<dbReference type="InterPro" id="IPR051272">
    <property type="entry name" value="RIO-type_Ser/Thr_kinase"/>
</dbReference>
<comment type="similarity">
    <text evidence="1">Belongs to the protein kinase superfamily. RIO-type Ser/Thr kinase family.</text>
</comment>
<reference evidence="15" key="1">
    <citation type="submission" date="2016-11" db="EMBL/GenBank/DDBJ databases">
        <authorList>
            <person name="Shukria A."/>
            <person name="Stevens D.C."/>
        </authorList>
    </citation>
    <scope>NUCLEOTIDE SEQUENCE [LARGE SCALE GENOMIC DNA]</scope>
    <source>
        <strain evidence="15">Cbfe23</strain>
    </source>
</reference>
<evidence type="ECO:0000256" key="3">
    <source>
        <dbReference type="ARBA" id="ARBA00022527"/>
    </source>
</evidence>
<dbReference type="Gene3D" id="1.10.510.10">
    <property type="entry name" value="Transferase(Phosphotransferase) domain 1"/>
    <property type="match status" value="1"/>
</dbReference>
<feature type="compositionally biased region" description="Basic and acidic residues" evidence="12">
    <location>
        <begin position="329"/>
        <end position="354"/>
    </location>
</feature>
<dbReference type="GO" id="GO:0004674">
    <property type="term" value="F:protein serine/threonine kinase activity"/>
    <property type="evidence" value="ECO:0007669"/>
    <property type="project" value="UniProtKB-KW"/>
</dbReference>
<dbReference type="RefSeq" id="WP_071897777.1">
    <property type="nucleotide sequence ID" value="NZ_MPIN01000002.1"/>
</dbReference>
<sequence>MNEALQVLLTDGVIDEVVGRLKSGKEADVYLVRHGGEVVAAKIYKEREHRNFRNNSGYREGRQVRNSRTARAIAKGSRFGVAAAEEAWKTAEVEALFKLHAAGVCVPRPVMFYEGVLLMELVLDLEGHPAPRLEEAQLTPEEASALYFDLRNQAIRMLCCDLIHGDLSAFNILLGNRGATIIDFPQVVGAAANSQAEHFFRRDIENLRRYFEAVDPSLRARAGDAAEIWRAYVKRELTPDFEPTGRFQGDPSRERRFSGGPRSQEGRGPRPPGDRPPRRDAEGSRPWREQAPREQQGQQQAPREQQGQQQGPREPRPPREARSFQQEQGPREPRPPREGQSFRDQRPPRGDRPPRGNGDAPRQPGFSGPRSSQPPGPRGRPMDRRGDRPERGGPHPGRGGSGPQVTYVQKNPVLPPSPAKPDDES</sequence>
<protein>
    <recommendedName>
        <fullName evidence="2">non-specific serine/threonine protein kinase</fullName>
        <ecNumber evidence="2">2.7.11.1</ecNumber>
    </recommendedName>
</protein>
<dbReference type="GO" id="GO:0005524">
    <property type="term" value="F:ATP binding"/>
    <property type="evidence" value="ECO:0007669"/>
    <property type="project" value="UniProtKB-KW"/>
</dbReference>
<evidence type="ECO:0000256" key="6">
    <source>
        <dbReference type="ARBA" id="ARBA00022741"/>
    </source>
</evidence>